<sequence>MRQIGACGRAGPSKCRARSEASARDGFKDYVSFFFPAFLHCHLNKRVVQDLVSTHTSGFLDGIITVEISTGAAFDLMVLHANVFQRGTRKLLRQSRLMAGTESNVNSNLVVLDSLPIGILGLSQSETKKICSDHIDAMITALAYAEHVCAGDHTSLAFQLLKIMQKYTKTVSSRTIIHPDHIPSSRLLSRPIKQIVHKLRGDEAECFEERDSVKACRELEDVPFAQCKSLLHKIYPSNKEFAGGTRDAGFNPHKSFFCGKKRTGLKGEASAMVSEIFNVVCENCKSIMFESVKDRSIPTWQ</sequence>
<evidence type="ECO:0000313" key="1">
    <source>
        <dbReference type="EMBL" id="CZT47567.1"/>
    </source>
</evidence>
<dbReference type="Proteomes" id="UP000177625">
    <property type="component" value="Unassembled WGS sequence"/>
</dbReference>
<keyword evidence="2" id="KW-1185">Reference proteome</keyword>
<accession>A0A1E1MEU2</accession>
<dbReference type="EMBL" id="FJVC01000296">
    <property type="protein sequence ID" value="CZT47567.1"/>
    <property type="molecule type" value="Genomic_DNA"/>
</dbReference>
<dbReference type="AlphaFoldDB" id="A0A1E1MEU2"/>
<organism evidence="1 2">
    <name type="scientific">Rhynchosporium secalis</name>
    <name type="common">Barley scald fungus</name>
    <dbReference type="NCBI Taxonomy" id="38038"/>
    <lineage>
        <taxon>Eukaryota</taxon>
        <taxon>Fungi</taxon>
        <taxon>Dikarya</taxon>
        <taxon>Ascomycota</taxon>
        <taxon>Pezizomycotina</taxon>
        <taxon>Leotiomycetes</taxon>
        <taxon>Helotiales</taxon>
        <taxon>Ploettnerulaceae</taxon>
        <taxon>Rhynchosporium</taxon>
    </lineage>
</organism>
<evidence type="ECO:0000313" key="2">
    <source>
        <dbReference type="Proteomes" id="UP000177625"/>
    </source>
</evidence>
<protein>
    <submittedName>
        <fullName evidence="1">Uncharacterized protein</fullName>
    </submittedName>
</protein>
<proteinExistence type="predicted"/>
<reference evidence="2" key="1">
    <citation type="submission" date="2016-03" db="EMBL/GenBank/DDBJ databases">
        <authorList>
            <person name="Guldener U."/>
        </authorList>
    </citation>
    <scope>NUCLEOTIDE SEQUENCE [LARGE SCALE GENOMIC DNA]</scope>
</reference>
<name>A0A1E1MEU2_RHYSE</name>
<gene>
    <name evidence="1" type="ORF">RSE6_08143</name>
</gene>